<comment type="similarity">
    <text evidence="7">Belongs to the binding-protein-dependent transport system permease family.</text>
</comment>
<evidence type="ECO:0000256" key="3">
    <source>
        <dbReference type="ARBA" id="ARBA00022475"/>
    </source>
</evidence>
<keyword evidence="10" id="KW-1185">Reference proteome</keyword>
<comment type="subcellular location">
    <subcellularLocation>
        <location evidence="1 7">Cell membrane</location>
        <topology evidence="1 7">Multi-pass membrane protein</topology>
    </subcellularLocation>
</comment>
<feature type="domain" description="ABC transmembrane type-1" evidence="8">
    <location>
        <begin position="74"/>
        <end position="263"/>
    </location>
</feature>
<feature type="transmembrane region" description="Helical" evidence="7">
    <location>
        <begin position="244"/>
        <end position="263"/>
    </location>
</feature>
<sequence>MEHKKSKFRWGMIFIYLFIAIFAIITVFPFVYMILGGLMTYEETTTIPPTIFPANWHFDNYAKVFAQAPFARYFLNTFITAATTTIVSLFTSILGAFAMVNLKFKGKGFVQLIFLSLLMVPGEAIIFTNYTTIMSMNLLNTYLGLVLPFLVSIFYMYYLQSYFTAISPTIYKAAMIDGASDWEYIWRILVPMSKGGLITVALLSFISGWNAFLWPLLVTNEDNMRLLNNGLAAFATDAGAQTQLQLAAATLTVVPVLIIYFIFRKQIIRGVVRNELKA</sequence>
<keyword evidence="6 7" id="KW-0472">Membrane</keyword>
<keyword evidence="3" id="KW-1003">Cell membrane</keyword>
<feature type="transmembrane region" description="Helical" evidence="7">
    <location>
        <begin position="139"/>
        <end position="158"/>
    </location>
</feature>
<evidence type="ECO:0000313" key="10">
    <source>
        <dbReference type="Proteomes" id="UP000009320"/>
    </source>
</evidence>
<dbReference type="SUPFAM" id="SSF161098">
    <property type="entry name" value="MetI-like"/>
    <property type="match status" value="1"/>
</dbReference>
<dbReference type="GO" id="GO:0005886">
    <property type="term" value="C:plasma membrane"/>
    <property type="evidence" value="ECO:0007669"/>
    <property type="project" value="UniProtKB-SubCell"/>
</dbReference>
<evidence type="ECO:0000256" key="4">
    <source>
        <dbReference type="ARBA" id="ARBA00022692"/>
    </source>
</evidence>
<feature type="transmembrane region" description="Helical" evidence="7">
    <location>
        <begin position="12"/>
        <end position="35"/>
    </location>
</feature>
<evidence type="ECO:0000256" key="5">
    <source>
        <dbReference type="ARBA" id="ARBA00022989"/>
    </source>
</evidence>
<evidence type="ECO:0000313" key="9">
    <source>
        <dbReference type="EMBL" id="CCI81471.1"/>
    </source>
</evidence>
<organism evidence="9 10">
    <name type="scientific">Lactobacillus hominis DSM 23910 = CRBIP 24.179</name>
    <dbReference type="NCBI Taxonomy" id="1423758"/>
    <lineage>
        <taxon>Bacteria</taxon>
        <taxon>Bacillati</taxon>
        <taxon>Bacillota</taxon>
        <taxon>Bacilli</taxon>
        <taxon>Lactobacillales</taxon>
        <taxon>Lactobacillaceae</taxon>
        <taxon>Lactobacillus</taxon>
    </lineage>
</organism>
<dbReference type="GO" id="GO:0055085">
    <property type="term" value="P:transmembrane transport"/>
    <property type="evidence" value="ECO:0007669"/>
    <property type="project" value="InterPro"/>
</dbReference>
<evidence type="ECO:0000259" key="8">
    <source>
        <dbReference type="PROSITE" id="PS50928"/>
    </source>
</evidence>
<dbReference type="EMBL" id="CAKE01000003">
    <property type="protein sequence ID" value="CCI81471.1"/>
    <property type="molecule type" value="Genomic_DNA"/>
</dbReference>
<proteinExistence type="inferred from homology"/>
<dbReference type="CDD" id="cd06261">
    <property type="entry name" value="TM_PBP2"/>
    <property type="match status" value="1"/>
</dbReference>
<feature type="transmembrane region" description="Helical" evidence="7">
    <location>
        <begin position="73"/>
        <end position="100"/>
    </location>
</feature>
<feature type="transmembrane region" description="Helical" evidence="7">
    <location>
        <begin position="112"/>
        <end position="133"/>
    </location>
</feature>
<dbReference type="GeneID" id="82846738"/>
<evidence type="ECO:0000256" key="1">
    <source>
        <dbReference type="ARBA" id="ARBA00004651"/>
    </source>
</evidence>
<dbReference type="InterPro" id="IPR000515">
    <property type="entry name" value="MetI-like"/>
</dbReference>
<dbReference type="Pfam" id="PF00528">
    <property type="entry name" value="BPD_transp_1"/>
    <property type="match status" value="1"/>
</dbReference>
<keyword evidence="2 7" id="KW-0813">Transport</keyword>
<evidence type="ECO:0000256" key="7">
    <source>
        <dbReference type="RuleBase" id="RU363032"/>
    </source>
</evidence>
<name>I7JUL0_9LACO</name>
<dbReference type="InterPro" id="IPR035906">
    <property type="entry name" value="MetI-like_sf"/>
</dbReference>
<dbReference type="STRING" id="1423758.FC41_GL000525"/>
<evidence type="ECO:0000256" key="6">
    <source>
        <dbReference type="ARBA" id="ARBA00023136"/>
    </source>
</evidence>
<dbReference type="Proteomes" id="UP000009320">
    <property type="component" value="Unassembled WGS sequence"/>
</dbReference>
<dbReference type="PANTHER" id="PTHR43744:SF12">
    <property type="entry name" value="ABC TRANSPORTER PERMEASE PROTEIN MG189-RELATED"/>
    <property type="match status" value="1"/>
</dbReference>
<accession>I7JUL0</accession>
<dbReference type="RefSeq" id="WP_008470247.1">
    <property type="nucleotide sequence ID" value="NZ_AYZP01000011.1"/>
</dbReference>
<keyword evidence="4 7" id="KW-0812">Transmembrane</keyword>
<dbReference type="AlphaFoldDB" id="I7JUL0"/>
<dbReference type="Gene3D" id="1.10.3720.10">
    <property type="entry name" value="MetI-like"/>
    <property type="match status" value="1"/>
</dbReference>
<gene>
    <name evidence="9" type="ORF">BN55_08170</name>
</gene>
<keyword evidence="5 7" id="KW-1133">Transmembrane helix</keyword>
<protein>
    <submittedName>
        <fullName evidence="9">ABC transporter permease component</fullName>
    </submittedName>
</protein>
<dbReference type="eggNOG" id="COG0395">
    <property type="taxonomic scope" value="Bacteria"/>
</dbReference>
<dbReference type="PROSITE" id="PS50928">
    <property type="entry name" value="ABC_TM1"/>
    <property type="match status" value="1"/>
</dbReference>
<dbReference type="PANTHER" id="PTHR43744">
    <property type="entry name" value="ABC TRANSPORTER PERMEASE PROTEIN MG189-RELATED-RELATED"/>
    <property type="match status" value="1"/>
</dbReference>
<reference evidence="9 10" key="1">
    <citation type="submission" date="2012-06" db="EMBL/GenBank/DDBJ databases">
        <title>Draft Genome Sequence of Lactobacillus hominis Strain CRBIP 24.179T, isolated from human intestine.</title>
        <authorList>
            <person name="Cousin S."/>
            <person name="Ma L."/>
            <person name="Bizet C."/>
            <person name="Loux V."/>
            <person name="Bouchier C."/>
            <person name="Clermont D."/>
            <person name="Creno S."/>
        </authorList>
    </citation>
    <scope>NUCLEOTIDE SEQUENCE [LARGE SCALE GENOMIC DNA]</scope>
    <source>
        <strain evidence="10">CRBIP 24.179T</strain>
    </source>
</reference>
<comment type="caution">
    <text evidence="9">The sequence shown here is derived from an EMBL/GenBank/DDBJ whole genome shotgun (WGS) entry which is preliminary data.</text>
</comment>
<feature type="transmembrane region" description="Helical" evidence="7">
    <location>
        <begin position="197"/>
        <end position="217"/>
    </location>
</feature>
<evidence type="ECO:0000256" key="2">
    <source>
        <dbReference type="ARBA" id="ARBA00022448"/>
    </source>
</evidence>
<dbReference type="OrthoDB" id="9771544at2"/>